<dbReference type="Proteomes" id="UP001141806">
    <property type="component" value="Unassembled WGS sequence"/>
</dbReference>
<evidence type="ECO:0000313" key="1">
    <source>
        <dbReference type="EMBL" id="KAJ4975317.1"/>
    </source>
</evidence>
<dbReference type="OrthoDB" id="16434at2759"/>
<gene>
    <name evidence="1" type="ORF">NE237_000423</name>
</gene>
<proteinExistence type="predicted"/>
<evidence type="ECO:0000313" key="2">
    <source>
        <dbReference type="Proteomes" id="UP001141806"/>
    </source>
</evidence>
<organism evidence="1 2">
    <name type="scientific">Protea cynaroides</name>
    <dbReference type="NCBI Taxonomy" id="273540"/>
    <lineage>
        <taxon>Eukaryota</taxon>
        <taxon>Viridiplantae</taxon>
        <taxon>Streptophyta</taxon>
        <taxon>Embryophyta</taxon>
        <taxon>Tracheophyta</taxon>
        <taxon>Spermatophyta</taxon>
        <taxon>Magnoliopsida</taxon>
        <taxon>Proteales</taxon>
        <taxon>Proteaceae</taxon>
        <taxon>Protea</taxon>
    </lineage>
</organism>
<name>A0A9Q0KRF3_9MAGN</name>
<dbReference type="EMBL" id="JAMYWD010000003">
    <property type="protein sequence ID" value="KAJ4975317.1"/>
    <property type="molecule type" value="Genomic_DNA"/>
</dbReference>
<dbReference type="AlphaFoldDB" id="A0A9Q0KRF3"/>
<dbReference type="InterPro" id="IPR032053">
    <property type="entry name" value="Ribosomal_mS34"/>
</dbReference>
<sequence length="148" mass="16760">MEKAIGLFRRSFGFIRSFSSSVPASNAATAVVSKKPKRKKMKNLFDVVQFLPNWGIGYQMAKSHWVGVSYQITRINLYKDGRHGKAWGIVYKNGVAAANAPKKISGVHKRCWRYFPDSMKATENLLKPEAQRSVQSEDEILYTNCTLN</sequence>
<protein>
    <recommendedName>
        <fullName evidence="3">Mitochondrial 28S ribosomal protein S34</fullName>
    </recommendedName>
</protein>
<keyword evidence="2" id="KW-1185">Reference proteome</keyword>
<evidence type="ECO:0008006" key="3">
    <source>
        <dbReference type="Google" id="ProtNLM"/>
    </source>
</evidence>
<comment type="caution">
    <text evidence="1">The sequence shown here is derived from an EMBL/GenBank/DDBJ whole genome shotgun (WGS) entry which is preliminary data.</text>
</comment>
<dbReference type="GO" id="GO:0003735">
    <property type="term" value="F:structural constituent of ribosome"/>
    <property type="evidence" value="ECO:0007669"/>
    <property type="project" value="InterPro"/>
</dbReference>
<accession>A0A9Q0KRF3</accession>
<dbReference type="PANTHER" id="PTHR35316:SF1">
    <property type="entry name" value="28S RIBOSOMAL S34 PROTEIN"/>
    <property type="match status" value="1"/>
</dbReference>
<reference evidence="1" key="1">
    <citation type="journal article" date="2023" name="Plant J.">
        <title>The genome of the king protea, Protea cynaroides.</title>
        <authorList>
            <person name="Chang J."/>
            <person name="Duong T.A."/>
            <person name="Schoeman C."/>
            <person name="Ma X."/>
            <person name="Roodt D."/>
            <person name="Barker N."/>
            <person name="Li Z."/>
            <person name="Van de Peer Y."/>
            <person name="Mizrachi E."/>
        </authorList>
    </citation>
    <scope>NUCLEOTIDE SEQUENCE</scope>
    <source>
        <tissue evidence="1">Young leaves</tissue>
    </source>
</reference>
<dbReference type="Pfam" id="PF16053">
    <property type="entry name" value="MRP-S34"/>
    <property type="match status" value="1"/>
</dbReference>
<dbReference type="GO" id="GO:0005739">
    <property type="term" value="C:mitochondrion"/>
    <property type="evidence" value="ECO:0007669"/>
    <property type="project" value="InterPro"/>
</dbReference>
<dbReference type="PANTHER" id="PTHR35316">
    <property type="entry name" value="28S RIBOSOMAL S34 PROTEIN"/>
    <property type="match status" value="1"/>
</dbReference>